<evidence type="ECO:0000313" key="2">
    <source>
        <dbReference type="Proteomes" id="UP000825935"/>
    </source>
</evidence>
<evidence type="ECO:0000313" key="1">
    <source>
        <dbReference type="EMBL" id="KAH7290353.1"/>
    </source>
</evidence>
<accession>A0A8T2R4A2</accession>
<dbReference type="EMBL" id="CM035435">
    <property type="protein sequence ID" value="KAH7290353.1"/>
    <property type="molecule type" value="Genomic_DNA"/>
</dbReference>
<dbReference type="Proteomes" id="UP000825935">
    <property type="component" value="Chromosome 30"/>
</dbReference>
<name>A0A8T2R4A2_CERRI</name>
<organism evidence="1 2">
    <name type="scientific">Ceratopteris richardii</name>
    <name type="common">Triangle waterfern</name>
    <dbReference type="NCBI Taxonomy" id="49495"/>
    <lineage>
        <taxon>Eukaryota</taxon>
        <taxon>Viridiplantae</taxon>
        <taxon>Streptophyta</taxon>
        <taxon>Embryophyta</taxon>
        <taxon>Tracheophyta</taxon>
        <taxon>Polypodiopsida</taxon>
        <taxon>Polypodiidae</taxon>
        <taxon>Polypodiales</taxon>
        <taxon>Pteridineae</taxon>
        <taxon>Pteridaceae</taxon>
        <taxon>Parkerioideae</taxon>
        <taxon>Ceratopteris</taxon>
    </lineage>
</organism>
<dbReference type="AlphaFoldDB" id="A0A8T2R4A2"/>
<sequence length="78" mass="8801">MCRVHTFSVIFLVSPAHRPDSSSSEAGNLKWKGSLNIKLSVYPDGFFLYRHNVSAAKEDILLDSLHGKLIVNFRISRL</sequence>
<reference evidence="1" key="1">
    <citation type="submission" date="2021-08" db="EMBL/GenBank/DDBJ databases">
        <title>WGS assembly of Ceratopteris richardii.</title>
        <authorList>
            <person name="Marchant D.B."/>
            <person name="Chen G."/>
            <person name="Jenkins J."/>
            <person name="Shu S."/>
            <person name="Leebens-Mack J."/>
            <person name="Grimwood J."/>
            <person name="Schmutz J."/>
            <person name="Soltis P."/>
            <person name="Soltis D."/>
            <person name="Chen Z.-H."/>
        </authorList>
    </citation>
    <scope>NUCLEOTIDE SEQUENCE</scope>
    <source>
        <strain evidence="1">Whitten #5841</strain>
        <tissue evidence="1">Leaf</tissue>
    </source>
</reference>
<keyword evidence="2" id="KW-1185">Reference proteome</keyword>
<proteinExistence type="predicted"/>
<protein>
    <submittedName>
        <fullName evidence="1">Uncharacterized protein</fullName>
    </submittedName>
</protein>
<comment type="caution">
    <text evidence="1">The sequence shown here is derived from an EMBL/GenBank/DDBJ whole genome shotgun (WGS) entry which is preliminary data.</text>
</comment>
<gene>
    <name evidence="1" type="ORF">KP509_30G044000</name>
</gene>